<accession>A0A9D4HAP7</accession>
<keyword evidence="2" id="KW-1003">Cell membrane</keyword>
<dbReference type="PANTHER" id="PTHR12916">
    <property type="entry name" value="CYTOCHROME C OXIDASE POLYPEPTIDE VIC-2"/>
    <property type="match status" value="1"/>
</dbReference>
<gene>
    <name evidence="14" type="ORF">DPMN_104560</name>
</gene>
<name>A0A9D4HAP7_DREPO</name>
<dbReference type="SMART" id="SM00181">
    <property type="entry name" value="EGF"/>
    <property type="match status" value="1"/>
</dbReference>
<dbReference type="EMBL" id="JAIWYP010000004">
    <property type="protein sequence ID" value="KAH3831297.1"/>
    <property type="molecule type" value="Genomic_DNA"/>
</dbReference>
<keyword evidence="9" id="KW-0472">Membrane</keyword>
<dbReference type="PROSITE" id="PS01187">
    <property type="entry name" value="EGF_CA"/>
    <property type="match status" value="1"/>
</dbReference>
<dbReference type="PROSITE" id="PS00022">
    <property type="entry name" value="EGF_1"/>
    <property type="match status" value="1"/>
</dbReference>
<dbReference type="GO" id="GO:0007219">
    <property type="term" value="P:Notch signaling pathway"/>
    <property type="evidence" value="ECO:0007669"/>
    <property type="project" value="TreeGrafter"/>
</dbReference>
<dbReference type="FunFam" id="2.10.25.10:FF:000391">
    <property type="entry name" value="Weary, isoform C"/>
    <property type="match status" value="1"/>
</dbReference>
<sequence length="75" mass="8353">MTNSDKSKYEWLQHLSQPERYPLTDIDECATNPCKNGASCINGQNKYTCTCAGGWQGTNCDLGMLTRYLTKVTPS</sequence>
<evidence type="ECO:0000313" key="14">
    <source>
        <dbReference type="EMBL" id="KAH3831297.1"/>
    </source>
</evidence>
<organism evidence="14 15">
    <name type="scientific">Dreissena polymorpha</name>
    <name type="common">Zebra mussel</name>
    <name type="synonym">Mytilus polymorpha</name>
    <dbReference type="NCBI Taxonomy" id="45954"/>
    <lineage>
        <taxon>Eukaryota</taxon>
        <taxon>Metazoa</taxon>
        <taxon>Spiralia</taxon>
        <taxon>Lophotrochozoa</taxon>
        <taxon>Mollusca</taxon>
        <taxon>Bivalvia</taxon>
        <taxon>Autobranchia</taxon>
        <taxon>Heteroconchia</taxon>
        <taxon>Euheterodonta</taxon>
        <taxon>Imparidentia</taxon>
        <taxon>Neoheterodontei</taxon>
        <taxon>Myida</taxon>
        <taxon>Dreissenoidea</taxon>
        <taxon>Dreissenidae</taxon>
        <taxon>Dreissena</taxon>
    </lineage>
</organism>
<proteinExistence type="predicted"/>
<protein>
    <recommendedName>
        <fullName evidence="13">EGF-like domain-containing protein</fullName>
    </recommendedName>
</protein>
<dbReference type="Pfam" id="PF00008">
    <property type="entry name" value="EGF"/>
    <property type="match status" value="1"/>
</dbReference>
<comment type="caution">
    <text evidence="14">The sequence shown here is derived from an EMBL/GenBank/DDBJ whole genome shotgun (WGS) entry which is preliminary data.</text>
</comment>
<evidence type="ECO:0000256" key="6">
    <source>
        <dbReference type="ARBA" id="ARBA00022737"/>
    </source>
</evidence>
<dbReference type="PANTHER" id="PTHR12916:SF9">
    <property type="entry name" value="NEUROGENIC LOCUS NOTCH HOMOLOG PROTEIN 1-RELATED"/>
    <property type="match status" value="1"/>
</dbReference>
<dbReference type="Proteomes" id="UP000828390">
    <property type="component" value="Unassembled WGS sequence"/>
</dbReference>
<keyword evidence="15" id="KW-1185">Reference proteome</keyword>
<keyword evidence="8" id="KW-1133">Transmembrane helix</keyword>
<keyword evidence="7" id="KW-0106">Calcium</keyword>
<evidence type="ECO:0000256" key="1">
    <source>
        <dbReference type="ARBA" id="ARBA00004251"/>
    </source>
</evidence>
<evidence type="ECO:0000256" key="3">
    <source>
        <dbReference type="ARBA" id="ARBA00022536"/>
    </source>
</evidence>
<reference evidence="14" key="2">
    <citation type="submission" date="2020-11" db="EMBL/GenBank/DDBJ databases">
        <authorList>
            <person name="McCartney M.A."/>
            <person name="Auch B."/>
            <person name="Kono T."/>
            <person name="Mallez S."/>
            <person name="Becker A."/>
            <person name="Gohl D.M."/>
            <person name="Silverstein K.A.T."/>
            <person name="Koren S."/>
            <person name="Bechman K.B."/>
            <person name="Herman A."/>
            <person name="Abrahante J.E."/>
            <person name="Garbe J."/>
        </authorList>
    </citation>
    <scope>NUCLEOTIDE SEQUENCE</scope>
    <source>
        <strain evidence="14">Duluth1</strain>
        <tissue evidence="14">Whole animal</tissue>
    </source>
</reference>
<dbReference type="PRINTS" id="PR00010">
    <property type="entry name" value="EGFBLOOD"/>
</dbReference>
<dbReference type="InterPro" id="IPR018097">
    <property type="entry name" value="EGF_Ca-bd_CS"/>
</dbReference>
<feature type="domain" description="EGF-like" evidence="13">
    <location>
        <begin position="25"/>
        <end position="61"/>
    </location>
</feature>
<keyword evidence="11" id="KW-0325">Glycoprotein</keyword>
<dbReference type="GO" id="GO:0005509">
    <property type="term" value="F:calcium ion binding"/>
    <property type="evidence" value="ECO:0007669"/>
    <property type="project" value="InterPro"/>
</dbReference>
<evidence type="ECO:0000256" key="9">
    <source>
        <dbReference type="ARBA" id="ARBA00023136"/>
    </source>
</evidence>
<dbReference type="PROSITE" id="PS00010">
    <property type="entry name" value="ASX_HYDROXYL"/>
    <property type="match status" value="1"/>
</dbReference>
<evidence type="ECO:0000256" key="10">
    <source>
        <dbReference type="ARBA" id="ARBA00023157"/>
    </source>
</evidence>
<comment type="subcellular location">
    <subcellularLocation>
        <location evidence="1">Cell membrane</location>
        <topology evidence="1">Single-pass type I membrane protein</topology>
    </subcellularLocation>
</comment>
<dbReference type="AlphaFoldDB" id="A0A9D4HAP7"/>
<dbReference type="InterPro" id="IPR000152">
    <property type="entry name" value="EGF-type_Asp/Asn_hydroxyl_site"/>
</dbReference>
<dbReference type="GO" id="GO:0005112">
    <property type="term" value="F:Notch binding"/>
    <property type="evidence" value="ECO:0007669"/>
    <property type="project" value="TreeGrafter"/>
</dbReference>
<evidence type="ECO:0000313" key="15">
    <source>
        <dbReference type="Proteomes" id="UP000828390"/>
    </source>
</evidence>
<dbReference type="PROSITE" id="PS01186">
    <property type="entry name" value="EGF_2"/>
    <property type="match status" value="1"/>
</dbReference>
<keyword evidence="3 12" id="KW-0245">EGF-like domain</keyword>
<comment type="caution">
    <text evidence="12">Lacks conserved residue(s) required for the propagation of feature annotation.</text>
</comment>
<evidence type="ECO:0000256" key="11">
    <source>
        <dbReference type="ARBA" id="ARBA00023180"/>
    </source>
</evidence>
<dbReference type="InterPro" id="IPR001881">
    <property type="entry name" value="EGF-like_Ca-bd_dom"/>
</dbReference>
<dbReference type="InterPro" id="IPR000742">
    <property type="entry name" value="EGF"/>
</dbReference>
<feature type="disulfide bond" evidence="12">
    <location>
        <begin position="51"/>
        <end position="60"/>
    </location>
</feature>
<keyword evidence="10 12" id="KW-1015">Disulfide bond</keyword>
<dbReference type="SUPFAM" id="SSF57196">
    <property type="entry name" value="EGF/Laminin"/>
    <property type="match status" value="1"/>
</dbReference>
<evidence type="ECO:0000256" key="7">
    <source>
        <dbReference type="ARBA" id="ARBA00022837"/>
    </source>
</evidence>
<keyword evidence="6" id="KW-0677">Repeat</keyword>
<dbReference type="CDD" id="cd00054">
    <property type="entry name" value="EGF_CA"/>
    <property type="match status" value="1"/>
</dbReference>
<evidence type="ECO:0000259" key="13">
    <source>
        <dbReference type="PROSITE" id="PS50026"/>
    </source>
</evidence>
<dbReference type="Gene3D" id="2.10.25.10">
    <property type="entry name" value="Laminin"/>
    <property type="match status" value="1"/>
</dbReference>
<evidence type="ECO:0000256" key="8">
    <source>
        <dbReference type="ARBA" id="ARBA00022989"/>
    </source>
</evidence>
<reference evidence="14" key="1">
    <citation type="journal article" date="2019" name="bioRxiv">
        <title>The Genome of the Zebra Mussel, Dreissena polymorpha: A Resource for Invasive Species Research.</title>
        <authorList>
            <person name="McCartney M.A."/>
            <person name="Auch B."/>
            <person name="Kono T."/>
            <person name="Mallez S."/>
            <person name="Zhang Y."/>
            <person name="Obille A."/>
            <person name="Becker A."/>
            <person name="Abrahante J.E."/>
            <person name="Garbe J."/>
            <person name="Badalamenti J.P."/>
            <person name="Herman A."/>
            <person name="Mangelson H."/>
            <person name="Liachko I."/>
            <person name="Sullivan S."/>
            <person name="Sone E.D."/>
            <person name="Koren S."/>
            <person name="Silverstein K.A.T."/>
            <person name="Beckman K.B."/>
            <person name="Gohl D.M."/>
        </authorList>
    </citation>
    <scope>NUCLEOTIDE SEQUENCE</scope>
    <source>
        <strain evidence="14">Duluth1</strain>
        <tissue evidence="14">Whole animal</tissue>
    </source>
</reference>
<evidence type="ECO:0000256" key="4">
    <source>
        <dbReference type="ARBA" id="ARBA00022692"/>
    </source>
</evidence>
<evidence type="ECO:0000256" key="5">
    <source>
        <dbReference type="ARBA" id="ARBA00022729"/>
    </source>
</evidence>
<dbReference type="GO" id="GO:0005886">
    <property type="term" value="C:plasma membrane"/>
    <property type="evidence" value="ECO:0007669"/>
    <property type="project" value="UniProtKB-SubCell"/>
</dbReference>
<dbReference type="PROSITE" id="PS50026">
    <property type="entry name" value="EGF_3"/>
    <property type="match status" value="1"/>
</dbReference>
<evidence type="ECO:0000256" key="2">
    <source>
        <dbReference type="ARBA" id="ARBA00022475"/>
    </source>
</evidence>
<evidence type="ECO:0000256" key="12">
    <source>
        <dbReference type="PROSITE-ProRule" id="PRU00076"/>
    </source>
</evidence>
<dbReference type="SMART" id="SM00179">
    <property type="entry name" value="EGF_CA"/>
    <property type="match status" value="1"/>
</dbReference>
<keyword evidence="4" id="KW-0812">Transmembrane</keyword>
<keyword evidence="5" id="KW-0732">Signal</keyword>